<evidence type="ECO:0000256" key="1">
    <source>
        <dbReference type="ARBA" id="ARBA00004413"/>
    </source>
</evidence>
<evidence type="ECO:0000256" key="3">
    <source>
        <dbReference type="ARBA" id="ARBA00020392"/>
    </source>
</evidence>
<dbReference type="PANTHER" id="PTHR38786">
    <property type="entry name" value="FLAGELLAR FLIJ PROTEIN"/>
    <property type="match status" value="1"/>
</dbReference>
<evidence type="ECO:0000256" key="8">
    <source>
        <dbReference type="ARBA" id="ARBA00022927"/>
    </source>
</evidence>
<feature type="region of interest" description="Disordered" evidence="12">
    <location>
        <begin position="122"/>
        <end position="151"/>
    </location>
</feature>
<keyword evidence="14" id="KW-1185">Reference proteome</keyword>
<dbReference type="GO" id="GO:0005886">
    <property type="term" value="C:plasma membrane"/>
    <property type="evidence" value="ECO:0007669"/>
    <property type="project" value="UniProtKB-SubCell"/>
</dbReference>
<dbReference type="InterPro" id="IPR053716">
    <property type="entry name" value="Flag_assembly_chemotaxis_eff"/>
</dbReference>
<dbReference type="Pfam" id="PF02050">
    <property type="entry name" value="FliJ"/>
    <property type="match status" value="1"/>
</dbReference>
<comment type="subcellular location">
    <subcellularLocation>
        <location evidence="1">Cell membrane</location>
        <topology evidence="1">Peripheral membrane protein</topology>
        <orientation evidence="1">Cytoplasmic side</orientation>
    </subcellularLocation>
</comment>
<proteinExistence type="inferred from homology"/>
<keyword evidence="7" id="KW-1005">Bacterial flagellum biogenesis</keyword>
<dbReference type="GO" id="GO:0006935">
    <property type="term" value="P:chemotaxis"/>
    <property type="evidence" value="ECO:0007669"/>
    <property type="project" value="UniProtKB-KW"/>
</dbReference>
<evidence type="ECO:0000256" key="10">
    <source>
        <dbReference type="ARBA" id="ARBA00023225"/>
    </source>
</evidence>
<organism evidence="13 14">
    <name type="scientific">Melaminivora alkalimesophila</name>
    <dbReference type="NCBI Taxonomy" id="1165852"/>
    <lineage>
        <taxon>Bacteria</taxon>
        <taxon>Pseudomonadati</taxon>
        <taxon>Pseudomonadota</taxon>
        <taxon>Betaproteobacteria</taxon>
        <taxon>Burkholderiales</taxon>
        <taxon>Comamonadaceae</taxon>
        <taxon>Melaminivora</taxon>
    </lineage>
</organism>
<keyword evidence="13" id="KW-0969">Cilium</keyword>
<dbReference type="EMBL" id="QGUB01000008">
    <property type="protein sequence ID" value="PWW44463.1"/>
    <property type="molecule type" value="Genomic_DNA"/>
</dbReference>
<accession>A0A317R9V1</accession>
<dbReference type="Gene3D" id="1.10.287.1700">
    <property type="match status" value="1"/>
</dbReference>
<keyword evidence="13" id="KW-0282">Flagellum</keyword>
<keyword evidence="10" id="KW-1006">Bacterial flagellum protein export</keyword>
<dbReference type="RefSeq" id="WP_019372590.1">
    <property type="nucleotide sequence ID" value="NZ_ALEE01000019.1"/>
</dbReference>
<name>A0A317R9V1_9BURK</name>
<keyword evidence="4" id="KW-0813">Transport</keyword>
<keyword evidence="8" id="KW-0653">Protein transport</keyword>
<gene>
    <name evidence="13" type="ORF">DFR36_108140</name>
</gene>
<dbReference type="GO" id="GO:0009288">
    <property type="term" value="C:bacterial-type flagellum"/>
    <property type="evidence" value="ECO:0007669"/>
    <property type="project" value="InterPro"/>
</dbReference>
<keyword evidence="6" id="KW-0145">Chemotaxis</keyword>
<comment type="similarity">
    <text evidence="2">Belongs to the FliJ family.</text>
</comment>
<comment type="caution">
    <text evidence="13">The sequence shown here is derived from an EMBL/GenBank/DDBJ whole genome shotgun (WGS) entry which is preliminary data.</text>
</comment>
<keyword evidence="5" id="KW-1003">Cell membrane</keyword>
<evidence type="ECO:0000256" key="11">
    <source>
        <dbReference type="SAM" id="Coils"/>
    </source>
</evidence>
<keyword evidence="11" id="KW-0175">Coiled coil</keyword>
<evidence type="ECO:0000256" key="4">
    <source>
        <dbReference type="ARBA" id="ARBA00022448"/>
    </source>
</evidence>
<evidence type="ECO:0000313" key="13">
    <source>
        <dbReference type="EMBL" id="PWW44463.1"/>
    </source>
</evidence>
<dbReference type="Proteomes" id="UP000246483">
    <property type="component" value="Unassembled WGS sequence"/>
</dbReference>
<dbReference type="AlphaFoldDB" id="A0A317R9V1"/>
<feature type="coiled-coil region" evidence="11">
    <location>
        <begin position="12"/>
        <end position="53"/>
    </location>
</feature>
<evidence type="ECO:0000256" key="9">
    <source>
        <dbReference type="ARBA" id="ARBA00023136"/>
    </source>
</evidence>
<dbReference type="OrthoDB" id="9156338at2"/>
<evidence type="ECO:0000256" key="7">
    <source>
        <dbReference type="ARBA" id="ARBA00022795"/>
    </source>
</evidence>
<dbReference type="InterPro" id="IPR012823">
    <property type="entry name" value="Flagell_FliJ"/>
</dbReference>
<dbReference type="InterPro" id="IPR052570">
    <property type="entry name" value="FliJ"/>
</dbReference>
<keyword evidence="9" id="KW-0472">Membrane</keyword>
<dbReference type="GO" id="GO:0044781">
    <property type="term" value="P:bacterial-type flagellum organization"/>
    <property type="evidence" value="ECO:0007669"/>
    <property type="project" value="UniProtKB-KW"/>
</dbReference>
<evidence type="ECO:0000256" key="6">
    <source>
        <dbReference type="ARBA" id="ARBA00022500"/>
    </source>
</evidence>
<evidence type="ECO:0000256" key="12">
    <source>
        <dbReference type="SAM" id="MobiDB-lite"/>
    </source>
</evidence>
<reference evidence="13 14" key="1">
    <citation type="submission" date="2018-05" db="EMBL/GenBank/DDBJ databases">
        <title>Genomic Encyclopedia of Type Strains, Phase IV (KMG-IV): sequencing the most valuable type-strain genomes for metagenomic binning, comparative biology and taxonomic classification.</title>
        <authorList>
            <person name="Goeker M."/>
        </authorList>
    </citation>
    <scope>NUCLEOTIDE SEQUENCE [LARGE SCALE GENOMIC DNA]</scope>
    <source>
        <strain evidence="13 14">DSM 26006</strain>
    </source>
</reference>
<dbReference type="GO" id="GO:0015031">
    <property type="term" value="P:protein transport"/>
    <property type="evidence" value="ECO:0007669"/>
    <property type="project" value="UniProtKB-KW"/>
</dbReference>
<evidence type="ECO:0000313" key="14">
    <source>
        <dbReference type="Proteomes" id="UP000246483"/>
    </source>
</evidence>
<evidence type="ECO:0000256" key="5">
    <source>
        <dbReference type="ARBA" id="ARBA00022475"/>
    </source>
</evidence>
<protein>
    <recommendedName>
        <fullName evidence="3">Flagellar FliJ protein</fullName>
    </recommendedName>
</protein>
<dbReference type="NCBIfam" id="TIGR02473">
    <property type="entry name" value="flagell_FliJ"/>
    <property type="match status" value="1"/>
</dbReference>
<dbReference type="GO" id="GO:0071973">
    <property type="term" value="P:bacterial-type flagellum-dependent cell motility"/>
    <property type="evidence" value="ECO:0007669"/>
    <property type="project" value="InterPro"/>
</dbReference>
<keyword evidence="13" id="KW-0966">Cell projection</keyword>
<sequence length="151" mass="16948">MDASLRAFTVAVELAERRRDAARQTLASVQGARQAAQGQLDQLEGYAREIQQRWGAHEGRVLGPEVMSASYQFLGRLEHAAGLQVRVVASQDERVAGAQAALLQAELRLASLRKVLERRQAELQRSRARSEQKQTDERASLRLRATYDEEH</sequence>
<evidence type="ECO:0000256" key="2">
    <source>
        <dbReference type="ARBA" id="ARBA00010004"/>
    </source>
</evidence>
<dbReference type="PANTHER" id="PTHR38786:SF1">
    <property type="entry name" value="FLAGELLAR FLIJ PROTEIN"/>
    <property type="match status" value="1"/>
</dbReference>